<sequence length="332" mass="37608">MKIDLHAHILPDKWPDFEKQFGYGGWVTLERNSDGKAMMMKNGEPFRPVDERVWSSEARLKDMNRTGVVIQVLSTVPVMFSYWASPADTQVVSRFLNDNIAGTVASNPDRFLGFGTVPLQDPIRAAEELKRCKTELKMVGIQIGTHVDDRNIGDPFFDPFLKAAADIDMPLFIHPWDMRDQGRHSKYWLPWLVGMPSETTQAALSLMFGGAFERFPNLRVCLAHGGGALPYTVSRAKHAFDVYPGAMRVDCVRDPLSYLKDDQLFADTLVHNEHSLNLALEIMGHDNLMLGSDYPFLLGEHHPGKLIETTQYSTELKEKLLYKNAQRFLNLP</sequence>
<evidence type="ECO:0000256" key="1">
    <source>
        <dbReference type="ARBA" id="ARBA00005079"/>
    </source>
</evidence>
<evidence type="ECO:0000256" key="4">
    <source>
        <dbReference type="ARBA" id="ARBA00012365"/>
    </source>
</evidence>
<proteinExistence type="inferred from homology"/>
<dbReference type="GO" id="GO:0001760">
    <property type="term" value="F:aminocarboxymuconate-semialdehyde decarboxylase activity"/>
    <property type="evidence" value="ECO:0007669"/>
    <property type="project" value="UniProtKB-UniRule"/>
</dbReference>
<evidence type="ECO:0000256" key="11">
    <source>
        <dbReference type="RuleBase" id="RU366045"/>
    </source>
</evidence>
<dbReference type="OrthoDB" id="191270at2759"/>
<comment type="pathway">
    <text evidence="1 11">Secondary metabolite metabolism; quinolate metabolism.</text>
</comment>
<evidence type="ECO:0000313" key="14">
    <source>
        <dbReference type="Proteomes" id="UP001151699"/>
    </source>
</evidence>
<reference evidence="13" key="1">
    <citation type="submission" date="2022-07" db="EMBL/GenBank/DDBJ databases">
        <authorList>
            <person name="Trinca V."/>
            <person name="Uliana J.V.C."/>
            <person name="Torres T.T."/>
            <person name="Ward R.J."/>
            <person name="Monesi N."/>
        </authorList>
    </citation>
    <scope>NUCLEOTIDE SEQUENCE</scope>
    <source>
        <strain evidence="13">HSMRA1968</strain>
        <tissue evidence="13">Whole embryos</tissue>
    </source>
</reference>
<keyword evidence="14" id="KW-1185">Reference proteome</keyword>
<dbReference type="InterPro" id="IPR006680">
    <property type="entry name" value="Amidohydro-rel"/>
</dbReference>
<evidence type="ECO:0000256" key="5">
    <source>
        <dbReference type="ARBA" id="ARBA00021214"/>
    </source>
</evidence>
<evidence type="ECO:0000256" key="3">
    <source>
        <dbReference type="ARBA" id="ARBA00011245"/>
    </source>
</evidence>
<keyword evidence="6" id="KW-0479">Metal-binding</keyword>
<comment type="function">
    <text evidence="11">Converts alpha-amino-beta-carboxymuconate-epsilon-semialdehyde (ACMS) to alpha-aminomuconate semialdehyde (AMS).</text>
</comment>
<keyword evidence="9 11" id="KW-0456">Lyase</keyword>
<dbReference type="GO" id="GO:0046872">
    <property type="term" value="F:metal ion binding"/>
    <property type="evidence" value="ECO:0007669"/>
    <property type="project" value="UniProtKB-KW"/>
</dbReference>
<dbReference type="EC" id="4.1.1.45" evidence="4 11"/>
<dbReference type="PANTHER" id="PTHR21240:SF27">
    <property type="entry name" value="2-AMINO-3-CARBOXYMUCONATE-6-SEMIALDEHYDE DECARBOXYLASE"/>
    <property type="match status" value="1"/>
</dbReference>
<dbReference type="EMBL" id="WJQU01000002">
    <property type="protein sequence ID" value="KAJ6642834.1"/>
    <property type="molecule type" value="Genomic_DNA"/>
</dbReference>
<dbReference type="GO" id="GO:0016787">
    <property type="term" value="F:hydrolase activity"/>
    <property type="evidence" value="ECO:0007669"/>
    <property type="project" value="InterPro"/>
</dbReference>
<feature type="domain" description="Amidohydrolase-related" evidence="12">
    <location>
        <begin position="3"/>
        <end position="331"/>
    </location>
</feature>
<dbReference type="InterPro" id="IPR032465">
    <property type="entry name" value="ACMSD"/>
</dbReference>
<dbReference type="Gene3D" id="3.20.20.140">
    <property type="entry name" value="Metal-dependent hydrolases"/>
    <property type="match status" value="1"/>
</dbReference>
<dbReference type="InterPro" id="IPR032466">
    <property type="entry name" value="Metal_Hydrolase"/>
</dbReference>
<evidence type="ECO:0000256" key="7">
    <source>
        <dbReference type="ARBA" id="ARBA00022793"/>
    </source>
</evidence>
<organism evidence="13 14">
    <name type="scientific">Pseudolycoriella hygida</name>
    <dbReference type="NCBI Taxonomy" id="35572"/>
    <lineage>
        <taxon>Eukaryota</taxon>
        <taxon>Metazoa</taxon>
        <taxon>Ecdysozoa</taxon>
        <taxon>Arthropoda</taxon>
        <taxon>Hexapoda</taxon>
        <taxon>Insecta</taxon>
        <taxon>Pterygota</taxon>
        <taxon>Neoptera</taxon>
        <taxon>Endopterygota</taxon>
        <taxon>Diptera</taxon>
        <taxon>Nematocera</taxon>
        <taxon>Sciaroidea</taxon>
        <taxon>Sciaridae</taxon>
        <taxon>Pseudolycoriella</taxon>
    </lineage>
</organism>
<comment type="catalytic activity">
    <reaction evidence="11">
        <text>2-amino-3-carboxymuconate 6-semialdehyde + H(+) = 2-aminomuconate 6-semialdehyde + CO2</text>
        <dbReference type="Rhea" id="RHEA:16557"/>
        <dbReference type="ChEBI" id="CHEBI:15378"/>
        <dbReference type="ChEBI" id="CHEBI:16526"/>
        <dbReference type="ChEBI" id="CHEBI:77634"/>
        <dbReference type="ChEBI" id="CHEBI:77803"/>
        <dbReference type="EC" id="4.1.1.45"/>
    </reaction>
</comment>
<dbReference type="GO" id="GO:0019748">
    <property type="term" value="P:secondary metabolic process"/>
    <property type="evidence" value="ECO:0007669"/>
    <property type="project" value="TreeGrafter"/>
</dbReference>
<comment type="similarity">
    <text evidence="2">Belongs to the metallo-dependent hydrolases superfamily. ACMSD family.</text>
</comment>
<evidence type="ECO:0000259" key="12">
    <source>
        <dbReference type="Pfam" id="PF04909"/>
    </source>
</evidence>
<dbReference type="Pfam" id="PF04909">
    <property type="entry name" value="Amidohydro_2"/>
    <property type="match status" value="1"/>
</dbReference>
<dbReference type="Proteomes" id="UP001151699">
    <property type="component" value="Chromosome B"/>
</dbReference>
<keyword evidence="8" id="KW-0862">Zinc</keyword>
<evidence type="ECO:0000256" key="8">
    <source>
        <dbReference type="ARBA" id="ARBA00022833"/>
    </source>
</evidence>
<gene>
    <name evidence="13" type="primary">Acmsd_1</name>
    <name evidence="13" type="ORF">Bhyg_07788</name>
</gene>
<dbReference type="GO" id="GO:1904985">
    <property type="term" value="P:negative regulation of quinolinate biosynthetic process"/>
    <property type="evidence" value="ECO:0007669"/>
    <property type="project" value="UniProtKB-UniRule"/>
</dbReference>
<evidence type="ECO:0000256" key="6">
    <source>
        <dbReference type="ARBA" id="ARBA00022723"/>
    </source>
</evidence>
<accession>A0A9Q0N562</accession>
<evidence type="ECO:0000256" key="2">
    <source>
        <dbReference type="ARBA" id="ARBA00005871"/>
    </source>
</evidence>
<dbReference type="PANTHER" id="PTHR21240">
    <property type="entry name" value="2-AMINO-3-CARBOXYLMUCONATE-6-SEMIALDEHYDE DECARBOXYLASE"/>
    <property type="match status" value="1"/>
</dbReference>
<evidence type="ECO:0000256" key="10">
    <source>
        <dbReference type="ARBA" id="ARBA00031120"/>
    </source>
</evidence>
<dbReference type="SUPFAM" id="SSF51556">
    <property type="entry name" value="Metallo-dependent hydrolases"/>
    <property type="match status" value="1"/>
</dbReference>
<evidence type="ECO:0000256" key="9">
    <source>
        <dbReference type="ARBA" id="ARBA00023239"/>
    </source>
</evidence>
<protein>
    <recommendedName>
        <fullName evidence="5 11">2-amino-3-carboxymuconate-6-semialdehyde decarboxylase</fullName>
        <ecNumber evidence="4 11">4.1.1.45</ecNumber>
    </recommendedName>
    <alternativeName>
        <fullName evidence="10 11">Picolinate carboxylase</fullName>
    </alternativeName>
</protein>
<comment type="subunit">
    <text evidence="3 11">Monomer.</text>
</comment>
<dbReference type="GO" id="GO:0005829">
    <property type="term" value="C:cytosol"/>
    <property type="evidence" value="ECO:0007669"/>
    <property type="project" value="UniProtKB-UniRule"/>
</dbReference>
<keyword evidence="7 11" id="KW-0210">Decarboxylase</keyword>
<comment type="caution">
    <text evidence="13">The sequence shown here is derived from an EMBL/GenBank/DDBJ whole genome shotgun (WGS) entry which is preliminary data.</text>
</comment>
<name>A0A9Q0N562_9DIPT</name>
<evidence type="ECO:0000313" key="13">
    <source>
        <dbReference type="EMBL" id="KAJ6642834.1"/>
    </source>
</evidence>
<dbReference type="AlphaFoldDB" id="A0A9Q0N562"/>